<evidence type="ECO:0000313" key="3">
    <source>
        <dbReference type="Proteomes" id="UP000182108"/>
    </source>
</evidence>
<keyword evidence="1" id="KW-0812">Transmembrane</keyword>
<dbReference type="PANTHER" id="PTHR34351">
    <property type="entry name" value="SLR1927 PROTEIN-RELATED"/>
    <property type="match status" value="1"/>
</dbReference>
<sequence length="327" mass="36023">MTGRAVPSWRKRLERWQRRRAATPGGTFTVTNRTLYILPTAAGAGYALTLLVLWLLAINYSLSLGHALVFWLAAVAVMAIPATAASLRGVAIDVGEPEAVFAGERLRWPVMLRSEVARFRPLELTAPEAHAFAWLTPTEGSVRVFLEQDTERRGLVRLGRLVVATRHPFGWFRAWTVLWPTTSAWVYPRPEPDAPPWPATASLAEEAGAMSAGVRPGEEDFADLRPWRAGEPLRRVLWKIVARGGPRMLPRREGPAAGTVLLRWNDTAGAGNVEARLSRLCAWVLGAHRQGLAFGVELPDGLMPPDRGESHLHAVLRRLALFPPEAA</sequence>
<keyword evidence="1" id="KW-0472">Membrane</keyword>
<protein>
    <submittedName>
        <fullName evidence="2">Uncharacterized conserved protein, DUF58 family, contains vWF domain</fullName>
    </submittedName>
</protein>
<gene>
    <name evidence="2" type="ORF">Ga0061068_102118</name>
</gene>
<name>A0A0K6IRN5_9PROT</name>
<feature type="transmembrane region" description="Helical" evidence="1">
    <location>
        <begin position="68"/>
        <end position="87"/>
    </location>
</feature>
<keyword evidence="1" id="KW-1133">Transmembrane helix</keyword>
<accession>A0A0K6IRN5</accession>
<keyword evidence="3" id="KW-1185">Reference proteome</keyword>
<dbReference type="AlphaFoldDB" id="A0A0K6IRN5"/>
<reference evidence="3" key="1">
    <citation type="submission" date="2015-08" db="EMBL/GenBank/DDBJ databases">
        <authorList>
            <person name="Babu N.S."/>
            <person name="Beckwith C.J."/>
            <person name="Beseler K.G."/>
            <person name="Brison A."/>
            <person name="Carone J.V."/>
            <person name="Caskin T.P."/>
            <person name="Diamond M."/>
            <person name="Durham M.E."/>
            <person name="Foxe J.M."/>
            <person name="Go M."/>
            <person name="Henderson B.A."/>
            <person name="Jones I.B."/>
            <person name="McGettigan J.A."/>
            <person name="Micheletti S.J."/>
            <person name="Nasrallah M.E."/>
            <person name="Ortiz D."/>
            <person name="Piller C.R."/>
            <person name="Privatt S.R."/>
            <person name="Schneider S.L."/>
            <person name="Sharp S."/>
            <person name="Smith T.C."/>
            <person name="Stanton J.D."/>
            <person name="Ullery H.E."/>
            <person name="Wilson R.J."/>
            <person name="Serrano M.G."/>
            <person name="Buck G."/>
            <person name="Lee V."/>
            <person name="Wang Y."/>
            <person name="Carvalho R."/>
            <person name="Voegtly L."/>
            <person name="Shi R."/>
            <person name="Duckworth R."/>
            <person name="Johnson A."/>
            <person name="Loviza R."/>
            <person name="Walstead R."/>
            <person name="Shah Z."/>
            <person name="Kiflezghi M."/>
            <person name="Wade K."/>
            <person name="Ball S.L."/>
            <person name="Bradley K.W."/>
            <person name="Asai D.J."/>
            <person name="Bowman C.A."/>
            <person name="Russell D.A."/>
            <person name="Pope W.H."/>
            <person name="Jacobs-Sera D."/>
            <person name="Hendrix R.W."/>
            <person name="Hatfull G.F."/>
        </authorList>
    </citation>
    <scope>NUCLEOTIDE SEQUENCE [LARGE SCALE GENOMIC DNA]</scope>
    <source>
        <strain evidence="3">JCM 19170</strain>
    </source>
</reference>
<dbReference type="RefSeq" id="WP_055422841.1">
    <property type="nucleotide sequence ID" value="NZ_CYHH01000002.1"/>
</dbReference>
<dbReference type="PANTHER" id="PTHR34351:SF1">
    <property type="entry name" value="SLR1927 PROTEIN"/>
    <property type="match status" value="1"/>
</dbReference>
<dbReference type="OrthoDB" id="5298497at2"/>
<evidence type="ECO:0000313" key="2">
    <source>
        <dbReference type="EMBL" id="CUB05744.1"/>
    </source>
</evidence>
<evidence type="ECO:0000256" key="1">
    <source>
        <dbReference type="SAM" id="Phobius"/>
    </source>
</evidence>
<dbReference type="EMBL" id="CYHH01000002">
    <property type="protein sequence ID" value="CUB05744.1"/>
    <property type="molecule type" value="Genomic_DNA"/>
</dbReference>
<feature type="transmembrane region" description="Helical" evidence="1">
    <location>
        <begin position="36"/>
        <end position="56"/>
    </location>
</feature>
<dbReference type="Proteomes" id="UP000182108">
    <property type="component" value="Unassembled WGS sequence"/>
</dbReference>
<organism evidence="2 3">
    <name type="scientific">Tepidiphilus thermophilus</name>
    <dbReference type="NCBI Taxonomy" id="876478"/>
    <lineage>
        <taxon>Bacteria</taxon>
        <taxon>Pseudomonadati</taxon>
        <taxon>Pseudomonadota</taxon>
        <taxon>Hydrogenophilia</taxon>
        <taxon>Hydrogenophilales</taxon>
        <taxon>Hydrogenophilaceae</taxon>
        <taxon>Tepidiphilus</taxon>
    </lineage>
</organism>
<proteinExistence type="predicted"/>